<name>A0A4Z2FV18_9TELE</name>
<sequence length="137" mass="15029">MEEEVETNRRLLLPGGCSDRGIRPVFNKWFWPGPAIGRLDIPVPPDVSPAAHIPLVELLAGGGASLSQRGKANSRPSSSHAPLPASLSFLSSLSPAALDRMLPVSMYSCHTQQFDYRVYIRSGHLNKRKAMIYYNVA</sequence>
<proteinExistence type="predicted"/>
<evidence type="ECO:0000313" key="2">
    <source>
        <dbReference type="Proteomes" id="UP000314294"/>
    </source>
</evidence>
<dbReference type="EMBL" id="SRLO01000866">
    <property type="protein sequence ID" value="TNN45107.1"/>
    <property type="molecule type" value="Genomic_DNA"/>
</dbReference>
<protein>
    <submittedName>
        <fullName evidence="1">Uncharacterized protein</fullName>
    </submittedName>
</protein>
<dbReference type="AlphaFoldDB" id="A0A4Z2FV18"/>
<dbReference type="Proteomes" id="UP000314294">
    <property type="component" value="Unassembled WGS sequence"/>
</dbReference>
<reference evidence="1 2" key="1">
    <citation type="submission" date="2019-03" db="EMBL/GenBank/DDBJ databases">
        <title>First draft genome of Liparis tanakae, snailfish: a comprehensive survey of snailfish specific genes.</title>
        <authorList>
            <person name="Kim W."/>
            <person name="Song I."/>
            <person name="Jeong J.-H."/>
            <person name="Kim D."/>
            <person name="Kim S."/>
            <person name="Ryu S."/>
            <person name="Song J.Y."/>
            <person name="Lee S.K."/>
        </authorList>
    </citation>
    <scope>NUCLEOTIDE SEQUENCE [LARGE SCALE GENOMIC DNA]</scope>
    <source>
        <tissue evidence="1">Muscle</tissue>
    </source>
</reference>
<evidence type="ECO:0000313" key="1">
    <source>
        <dbReference type="EMBL" id="TNN45107.1"/>
    </source>
</evidence>
<comment type="caution">
    <text evidence="1">The sequence shown here is derived from an EMBL/GenBank/DDBJ whole genome shotgun (WGS) entry which is preliminary data.</text>
</comment>
<organism evidence="1 2">
    <name type="scientific">Liparis tanakae</name>
    <name type="common">Tanaka's snailfish</name>
    <dbReference type="NCBI Taxonomy" id="230148"/>
    <lineage>
        <taxon>Eukaryota</taxon>
        <taxon>Metazoa</taxon>
        <taxon>Chordata</taxon>
        <taxon>Craniata</taxon>
        <taxon>Vertebrata</taxon>
        <taxon>Euteleostomi</taxon>
        <taxon>Actinopterygii</taxon>
        <taxon>Neopterygii</taxon>
        <taxon>Teleostei</taxon>
        <taxon>Neoteleostei</taxon>
        <taxon>Acanthomorphata</taxon>
        <taxon>Eupercaria</taxon>
        <taxon>Perciformes</taxon>
        <taxon>Cottioidei</taxon>
        <taxon>Cottales</taxon>
        <taxon>Liparidae</taxon>
        <taxon>Liparis</taxon>
    </lineage>
</organism>
<accession>A0A4Z2FV18</accession>
<keyword evidence="2" id="KW-1185">Reference proteome</keyword>
<gene>
    <name evidence="1" type="ORF">EYF80_044689</name>
</gene>